<comment type="caution">
    <text evidence="2">The sequence shown here is derived from an EMBL/GenBank/DDBJ whole genome shotgun (WGS) entry which is preliminary data.</text>
</comment>
<dbReference type="GO" id="GO:0030288">
    <property type="term" value="C:outer membrane-bounded periplasmic space"/>
    <property type="evidence" value="ECO:0007669"/>
    <property type="project" value="TreeGrafter"/>
</dbReference>
<dbReference type="EMBL" id="RKMG01000005">
    <property type="protein sequence ID" value="RPA61253.1"/>
    <property type="molecule type" value="Genomic_DNA"/>
</dbReference>
<dbReference type="GO" id="GO:0008768">
    <property type="term" value="F:UDP-sugar diphosphatase activity"/>
    <property type="evidence" value="ECO:0007669"/>
    <property type="project" value="TreeGrafter"/>
</dbReference>
<dbReference type="OrthoDB" id="9793179at2"/>
<dbReference type="InterPro" id="IPR036907">
    <property type="entry name" value="5'-Nucleotdase_C_sf"/>
</dbReference>
<dbReference type="GO" id="GO:0008253">
    <property type="term" value="F:5'-nucleotidase activity"/>
    <property type="evidence" value="ECO:0007669"/>
    <property type="project" value="TreeGrafter"/>
</dbReference>
<dbReference type="Proteomes" id="UP000273977">
    <property type="component" value="Unassembled WGS sequence"/>
</dbReference>
<gene>
    <name evidence="2" type="ORF">EF384_02415</name>
</gene>
<dbReference type="GO" id="GO:0000166">
    <property type="term" value="F:nucleotide binding"/>
    <property type="evidence" value="ECO:0007669"/>
    <property type="project" value="UniProtKB-KW"/>
</dbReference>
<comment type="similarity">
    <text evidence="1">Belongs to the 5'-nucleotidase family.</text>
</comment>
<dbReference type="GO" id="GO:0009166">
    <property type="term" value="P:nucleotide catabolic process"/>
    <property type="evidence" value="ECO:0007669"/>
    <property type="project" value="InterPro"/>
</dbReference>
<protein>
    <submittedName>
        <fullName evidence="2">Bifunctional metallophosphatase/5'-nucleotidase</fullName>
    </submittedName>
</protein>
<sequence length="483" mass="54746">MKEIIHFYHTNDWHSHLENWPKFLRYYQNQSDKHNQEGEAHFLFDIGDAVDRQHPLTEATQGQIMVDLMNEMGVDVATIGNNEGIGSHHDVLNSLYKDAQFPVVLGNIFDKKDSTRPNHTQDYEMIQTDKGSRFAVFGMTAPFEISYDIVGWQPLDPIASIKRVIQDIKTKESFDGIILLSHLGLPTDRIIAKMFPEILMIFGAHTHHVLPEGEWVGHTLLTGGGKYGQFMGHLTAEFEKPINKDYLYEAGSSDVTVNETIIDYKRYFKLTEELVASDRISNYPEDEMQVSQWVAQGQEILKGNIVGRLPFALPAHEIEYSPLQHYTLLAMKAQSGADIAIINAGMFLQGLPACEVTHFDLHNALPHPIRLMMVETRLADYKQVIKPQVASLGEELKYTPIKGSGFRGNIFGQLVTIADQNIYDLDDSAIVKIVTIDHLLYLPFFTSLVAQKHYLWGQPFIRELLADTIHKNSIDGELDQPSE</sequence>
<dbReference type="SUPFAM" id="SSF55816">
    <property type="entry name" value="5'-nucleotidase (syn. UDP-sugar hydrolase), C-terminal domain"/>
    <property type="match status" value="1"/>
</dbReference>
<dbReference type="InterPro" id="IPR029052">
    <property type="entry name" value="Metallo-depent_PP-like"/>
</dbReference>
<evidence type="ECO:0000313" key="2">
    <source>
        <dbReference type="EMBL" id="RPA61253.1"/>
    </source>
</evidence>
<accession>A0A3N4GEG7</accession>
<evidence type="ECO:0000313" key="3">
    <source>
        <dbReference type="Proteomes" id="UP000273977"/>
    </source>
</evidence>
<dbReference type="PANTHER" id="PTHR11575:SF23">
    <property type="entry name" value="5-NUCLEOTIDASE FAMILY PROTEIN"/>
    <property type="match status" value="1"/>
</dbReference>
<organism evidence="2 3">
    <name type="scientific">Aerococcus agrisoli</name>
    <dbReference type="NCBI Taxonomy" id="2487350"/>
    <lineage>
        <taxon>Bacteria</taxon>
        <taxon>Bacillati</taxon>
        <taxon>Bacillota</taxon>
        <taxon>Bacilli</taxon>
        <taxon>Lactobacillales</taxon>
        <taxon>Aerococcaceae</taxon>
        <taxon>Aerococcus</taxon>
    </lineage>
</organism>
<keyword evidence="3" id="KW-1185">Reference proteome</keyword>
<proteinExistence type="inferred from homology"/>
<evidence type="ECO:0000256" key="1">
    <source>
        <dbReference type="RuleBase" id="RU362119"/>
    </source>
</evidence>
<dbReference type="AlphaFoldDB" id="A0A3N4GEG7"/>
<dbReference type="RefSeq" id="WP_123779400.1">
    <property type="nucleotide sequence ID" value="NZ_RKMG01000005.1"/>
</dbReference>
<dbReference type="Gene3D" id="3.90.780.10">
    <property type="entry name" value="5'-Nucleotidase, C-terminal domain"/>
    <property type="match status" value="1"/>
</dbReference>
<keyword evidence="1" id="KW-0547">Nucleotide-binding</keyword>
<dbReference type="PANTHER" id="PTHR11575">
    <property type="entry name" value="5'-NUCLEOTIDASE-RELATED"/>
    <property type="match status" value="1"/>
</dbReference>
<dbReference type="CDD" id="cd00845">
    <property type="entry name" value="MPP_UshA_N_like"/>
    <property type="match status" value="1"/>
</dbReference>
<name>A0A3N4GEG7_9LACT</name>
<dbReference type="SUPFAM" id="SSF56300">
    <property type="entry name" value="Metallo-dependent phosphatases"/>
    <property type="match status" value="1"/>
</dbReference>
<dbReference type="PRINTS" id="PR01607">
    <property type="entry name" value="APYRASEFAMLY"/>
</dbReference>
<keyword evidence="1" id="KW-0378">Hydrolase</keyword>
<dbReference type="Gene3D" id="3.60.21.10">
    <property type="match status" value="1"/>
</dbReference>
<dbReference type="InterPro" id="IPR006179">
    <property type="entry name" value="5_nucleotidase/apyrase"/>
</dbReference>
<reference evidence="2 3" key="1">
    <citation type="submission" date="2018-11" db="EMBL/GenBank/DDBJ databases">
        <title>Aerococcus sp. SJQ22, whole genome shotgun sequence.</title>
        <authorList>
            <person name="Sun L."/>
            <person name="Gao X."/>
            <person name="Chen W."/>
            <person name="Huang K."/>
        </authorList>
    </citation>
    <scope>NUCLEOTIDE SEQUENCE [LARGE SCALE GENOMIC DNA]</scope>
    <source>
        <strain evidence="2 3">SJQ22</strain>
    </source>
</reference>